<protein>
    <submittedName>
        <fullName evidence="2">Uncharacterized protein</fullName>
    </submittedName>
</protein>
<dbReference type="AlphaFoldDB" id="A0AB39SBH5"/>
<proteinExistence type="predicted"/>
<organism evidence="2">
    <name type="scientific">Streptomyces sp. R35</name>
    <dbReference type="NCBI Taxonomy" id="3238630"/>
    <lineage>
        <taxon>Bacteria</taxon>
        <taxon>Bacillati</taxon>
        <taxon>Actinomycetota</taxon>
        <taxon>Actinomycetes</taxon>
        <taxon>Kitasatosporales</taxon>
        <taxon>Streptomycetaceae</taxon>
        <taxon>Streptomyces</taxon>
    </lineage>
</organism>
<accession>A0AB39SBH5</accession>
<evidence type="ECO:0000256" key="1">
    <source>
        <dbReference type="SAM" id="MobiDB-lite"/>
    </source>
</evidence>
<feature type="region of interest" description="Disordered" evidence="1">
    <location>
        <begin position="241"/>
        <end position="264"/>
    </location>
</feature>
<evidence type="ECO:0000313" key="2">
    <source>
        <dbReference type="EMBL" id="XDQ64659.1"/>
    </source>
</evidence>
<feature type="compositionally biased region" description="Low complexity" evidence="1">
    <location>
        <begin position="834"/>
        <end position="848"/>
    </location>
</feature>
<feature type="compositionally biased region" description="Pro residues" evidence="1">
    <location>
        <begin position="849"/>
        <end position="864"/>
    </location>
</feature>
<sequence>MSTDERRLLAEAEAALPVVLRDLYADRLRGANLVEEDGRRFFALSDSAGKRLELRLDTAPLPEGSPSRTFTNTTYDRYVVQLSDRLPPERLGQVLSREVGELLAVRDRAAVNGTAPRENLLAGGATLPAHPRLSEEDLGRVGEFNYLATRMNDASVGAPERREAHDRFSALIDDSGLRPVSPAHDTAAHSVEQYAANVRLDIARPHLREPARDAMAELAVPIERLGAEDARALGEARAQAQAQAQTRDTQASALGANPSFPMPGLRADGTPIPREELARAAAEVAEQRTALSGRTLDALRAEQATLPEGRYPQRQIMIGGGAALAGRDPDVLLVDARGRWHVDPIEAIVQSADQVRHLRQSGMGDPYQFADPQQRVPLPALQLWEDTAAARGPLVDGRAGLGIGAEGRLIAEITPADGSSPVKVEVQGSPLVATGIPPEIIPGANRQVPTVPEATGVLAEHLTAAGTPEALRARDQLLSLPAGEGRAAASLDALADPRVADALRSAGDPRVAGAAETLRATAAWERAVAAAPGRVLMGDEVGDGDYNPRAANDWVIAGVGGAAIANAEIILQANPDAKVSMVGKDAPFVLKNDAQYTALRRAHDAEYGGDGRLVTYSDRRLGEVGMVTAPDGKVRVAALDDQGRSLGIEGDAYVACLGRVSRLPHALDSVESWARESGGQVRGELLFDKDRQYLGYRLEFEAAGQKQTVDVTGAASRMLPGNVFSQDDMARLAALDPKTAPAESGNVSAGFMATALQGSHLARHRAAEGGPGGPSTTPTSPNPTPTGPAATGPASAGPTSTAPTAAAPTSTAPTATPGPGNPIASAARRQSVRGSAAPGGPVSGSAPGPATPGQPPRIARPPQPGGGGGAPGR</sequence>
<feature type="compositionally biased region" description="Low complexity" evidence="1">
    <location>
        <begin position="241"/>
        <end position="253"/>
    </location>
</feature>
<gene>
    <name evidence="2" type="ORF">AB5J50_29670</name>
</gene>
<reference evidence="2" key="1">
    <citation type="submission" date="2024-07" db="EMBL/GenBank/DDBJ databases">
        <authorList>
            <person name="Yu S.T."/>
        </authorList>
    </citation>
    <scope>NUCLEOTIDE SEQUENCE</scope>
    <source>
        <strain evidence="2">R35</strain>
    </source>
</reference>
<dbReference type="RefSeq" id="WP_369261260.1">
    <property type="nucleotide sequence ID" value="NZ_CP163440.1"/>
</dbReference>
<dbReference type="EMBL" id="CP163440">
    <property type="protein sequence ID" value="XDQ64659.1"/>
    <property type="molecule type" value="Genomic_DNA"/>
</dbReference>
<feature type="compositionally biased region" description="Low complexity" evidence="1">
    <location>
        <begin position="787"/>
        <end position="822"/>
    </location>
</feature>
<feature type="region of interest" description="Disordered" evidence="1">
    <location>
        <begin position="759"/>
        <end position="873"/>
    </location>
</feature>
<name>A0AB39SBH5_9ACTN</name>